<dbReference type="Pfam" id="PF00098">
    <property type="entry name" value="zf-CCHC"/>
    <property type="match status" value="1"/>
</dbReference>
<proteinExistence type="predicted"/>
<protein>
    <recommendedName>
        <fullName evidence="2">CCHC-type domain-containing protein</fullName>
    </recommendedName>
</protein>
<keyword evidence="4" id="KW-1185">Reference proteome</keyword>
<dbReference type="Proteomes" id="UP000314294">
    <property type="component" value="Unassembled WGS sequence"/>
</dbReference>
<feature type="domain" description="CCHC-type" evidence="2">
    <location>
        <begin position="85"/>
        <end position="98"/>
    </location>
</feature>
<organism evidence="3 4">
    <name type="scientific">Liparis tanakae</name>
    <name type="common">Tanaka's snailfish</name>
    <dbReference type="NCBI Taxonomy" id="230148"/>
    <lineage>
        <taxon>Eukaryota</taxon>
        <taxon>Metazoa</taxon>
        <taxon>Chordata</taxon>
        <taxon>Craniata</taxon>
        <taxon>Vertebrata</taxon>
        <taxon>Euteleostomi</taxon>
        <taxon>Actinopterygii</taxon>
        <taxon>Neopterygii</taxon>
        <taxon>Teleostei</taxon>
        <taxon>Neoteleostei</taxon>
        <taxon>Acanthomorphata</taxon>
        <taxon>Eupercaria</taxon>
        <taxon>Perciformes</taxon>
        <taxon>Cottioidei</taxon>
        <taxon>Cottales</taxon>
        <taxon>Liparidae</taxon>
        <taxon>Liparis</taxon>
    </lineage>
</organism>
<dbReference type="PROSITE" id="PS50158">
    <property type="entry name" value="ZF_CCHC"/>
    <property type="match status" value="1"/>
</dbReference>
<gene>
    <name evidence="3" type="ORF">EYF80_016156</name>
</gene>
<dbReference type="GO" id="GO:0008270">
    <property type="term" value="F:zinc ion binding"/>
    <property type="evidence" value="ECO:0007669"/>
    <property type="project" value="UniProtKB-KW"/>
</dbReference>
<evidence type="ECO:0000259" key="2">
    <source>
        <dbReference type="PROSITE" id="PS50158"/>
    </source>
</evidence>
<keyword evidence="1" id="KW-0479">Metal-binding</keyword>
<evidence type="ECO:0000256" key="1">
    <source>
        <dbReference type="PROSITE-ProRule" id="PRU00047"/>
    </source>
</evidence>
<dbReference type="EMBL" id="SRLO01000123">
    <property type="protein sequence ID" value="TNN73561.1"/>
    <property type="molecule type" value="Genomic_DNA"/>
</dbReference>
<dbReference type="GO" id="GO:0003676">
    <property type="term" value="F:nucleic acid binding"/>
    <property type="evidence" value="ECO:0007669"/>
    <property type="project" value="InterPro"/>
</dbReference>
<accession>A0A4Z2I721</accession>
<dbReference type="InterPro" id="IPR036875">
    <property type="entry name" value="Znf_CCHC_sf"/>
</dbReference>
<name>A0A4Z2I721_9TELE</name>
<dbReference type="AlphaFoldDB" id="A0A4Z2I721"/>
<dbReference type="InterPro" id="IPR001878">
    <property type="entry name" value="Znf_CCHC"/>
</dbReference>
<dbReference type="SUPFAM" id="SSF57756">
    <property type="entry name" value="Retrovirus zinc finger-like domains"/>
    <property type="match status" value="1"/>
</dbReference>
<keyword evidence="1" id="KW-0863">Zinc-finger</keyword>
<evidence type="ECO:0000313" key="3">
    <source>
        <dbReference type="EMBL" id="TNN73561.1"/>
    </source>
</evidence>
<dbReference type="Gene3D" id="4.10.60.10">
    <property type="entry name" value="Zinc finger, CCHC-type"/>
    <property type="match status" value="1"/>
</dbReference>
<reference evidence="3 4" key="1">
    <citation type="submission" date="2019-03" db="EMBL/GenBank/DDBJ databases">
        <title>First draft genome of Liparis tanakae, snailfish: a comprehensive survey of snailfish specific genes.</title>
        <authorList>
            <person name="Kim W."/>
            <person name="Song I."/>
            <person name="Jeong J.-H."/>
            <person name="Kim D."/>
            <person name="Kim S."/>
            <person name="Ryu S."/>
            <person name="Song J.Y."/>
            <person name="Lee S.K."/>
        </authorList>
    </citation>
    <scope>NUCLEOTIDE SEQUENCE [LARGE SCALE GENOMIC DNA]</scope>
    <source>
        <tissue evidence="3">Muscle</tissue>
    </source>
</reference>
<keyword evidence="1" id="KW-0862">Zinc</keyword>
<dbReference type="OrthoDB" id="8960550at2759"/>
<sequence>MLTYYFLEGMDEQISSLLRKHVIGLNKMLISLVRLHAVHHERKLREAEEEKERARVLLKERWMKAQIQALQGGGGGGGRRGNYGCWNCGDPNHWARDCNRPRGGAQLCVTYVEEEEEEDEDSRGW</sequence>
<evidence type="ECO:0000313" key="4">
    <source>
        <dbReference type="Proteomes" id="UP000314294"/>
    </source>
</evidence>
<comment type="caution">
    <text evidence="3">The sequence shown here is derived from an EMBL/GenBank/DDBJ whole genome shotgun (WGS) entry which is preliminary data.</text>
</comment>
<dbReference type="SMART" id="SM00343">
    <property type="entry name" value="ZnF_C2HC"/>
    <property type="match status" value="1"/>
</dbReference>